<dbReference type="EMBL" id="JBHTCG010000001">
    <property type="protein sequence ID" value="MFC7380723.1"/>
    <property type="molecule type" value="Genomic_DNA"/>
</dbReference>
<reference evidence="3" key="1">
    <citation type="journal article" date="2019" name="Int. J. Syst. Evol. Microbiol.">
        <title>The Global Catalogue of Microorganisms (GCM) 10K type strain sequencing project: providing services to taxonomists for standard genome sequencing and annotation.</title>
        <authorList>
            <consortium name="The Broad Institute Genomics Platform"/>
            <consortium name="The Broad Institute Genome Sequencing Center for Infectious Disease"/>
            <person name="Wu L."/>
            <person name="Ma J."/>
        </authorList>
    </citation>
    <scope>NUCLEOTIDE SEQUENCE [LARGE SCALE GENOMIC DNA]</scope>
    <source>
        <strain evidence="3">CECT 7649</strain>
    </source>
</reference>
<comment type="caution">
    <text evidence="2">The sequence shown here is derived from an EMBL/GenBank/DDBJ whole genome shotgun (WGS) entry which is preliminary data.</text>
</comment>
<name>A0ABW2NYT3_9ACTN</name>
<protein>
    <submittedName>
        <fullName evidence="2">Uncharacterized protein</fullName>
    </submittedName>
</protein>
<feature type="region of interest" description="Disordered" evidence="1">
    <location>
        <begin position="25"/>
        <end position="100"/>
    </location>
</feature>
<dbReference type="RefSeq" id="WP_380823745.1">
    <property type="nucleotide sequence ID" value="NZ_JBHTCG010000001.1"/>
</dbReference>
<evidence type="ECO:0000313" key="3">
    <source>
        <dbReference type="Proteomes" id="UP001596496"/>
    </source>
</evidence>
<gene>
    <name evidence="2" type="ORF">ACFQSB_00815</name>
</gene>
<keyword evidence="3" id="KW-1185">Reference proteome</keyword>
<accession>A0ABW2NYT3</accession>
<dbReference type="Proteomes" id="UP001596496">
    <property type="component" value="Unassembled WGS sequence"/>
</dbReference>
<organism evidence="2 3">
    <name type="scientific">Sphaerisporangium rhizosphaerae</name>
    <dbReference type="NCBI Taxonomy" id="2269375"/>
    <lineage>
        <taxon>Bacteria</taxon>
        <taxon>Bacillati</taxon>
        <taxon>Actinomycetota</taxon>
        <taxon>Actinomycetes</taxon>
        <taxon>Streptosporangiales</taxon>
        <taxon>Streptosporangiaceae</taxon>
        <taxon>Sphaerisporangium</taxon>
    </lineage>
</organism>
<proteinExistence type="predicted"/>
<sequence length="177" mass="19215">MSVDLGVWYARPPLTPEEAARRYAAWRAGRTTPASDAREPASEPVSEPASEPIPEPVAEATLELIPAPVPDPVREPVPEPVPDPVREPLPEPVSEPVSGPVPQVAAFYDALTEEFPDLTDGDYATSPWATPLTVGDEFVVMSIVFPRAAEVCRTVLRLADRHDLVCFDPHPDELFSG</sequence>
<evidence type="ECO:0000313" key="2">
    <source>
        <dbReference type="EMBL" id="MFC7380723.1"/>
    </source>
</evidence>
<evidence type="ECO:0000256" key="1">
    <source>
        <dbReference type="SAM" id="MobiDB-lite"/>
    </source>
</evidence>